<dbReference type="Pfam" id="PF01943">
    <property type="entry name" value="Polysacc_synt"/>
    <property type="match status" value="1"/>
</dbReference>
<feature type="transmembrane region" description="Helical" evidence="6">
    <location>
        <begin position="367"/>
        <end position="387"/>
    </location>
</feature>
<keyword evidence="8" id="KW-1185">Reference proteome</keyword>
<evidence type="ECO:0000256" key="2">
    <source>
        <dbReference type="ARBA" id="ARBA00022475"/>
    </source>
</evidence>
<proteinExistence type="predicted"/>
<keyword evidence="3 6" id="KW-0812">Transmembrane</keyword>
<feature type="transmembrane region" description="Helical" evidence="6">
    <location>
        <begin position="148"/>
        <end position="168"/>
    </location>
</feature>
<evidence type="ECO:0000256" key="1">
    <source>
        <dbReference type="ARBA" id="ARBA00004651"/>
    </source>
</evidence>
<feature type="transmembrane region" description="Helical" evidence="6">
    <location>
        <begin position="297"/>
        <end position="325"/>
    </location>
</feature>
<protein>
    <submittedName>
        <fullName evidence="7">Oligosaccharide flippase family protein</fullName>
    </submittedName>
</protein>
<dbReference type="PANTHER" id="PTHR30250:SF11">
    <property type="entry name" value="O-ANTIGEN TRANSPORTER-RELATED"/>
    <property type="match status" value="1"/>
</dbReference>
<keyword evidence="5 6" id="KW-0472">Membrane</keyword>
<accession>A0ABT1SVV4</accession>
<comment type="caution">
    <text evidence="7">The sequence shown here is derived from an EMBL/GenBank/DDBJ whole genome shotgun (WGS) entry which is preliminary data.</text>
</comment>
<sequence length="491" mass="55703">MGFLNRSGLVNNSLWGLCSTVFQTLFLSLFFVIVSRHYVIKEFSDFLIANTVYQLIVGFSSMGLGHWFIREYARETEDTTALVYRFIKIQALLGIVFYLISIGFAFAVYQDEHIRVLSIVLGTNIIFDNIVYALKNLNIAQSEQKKSAIIMALDGLLRLIAGCVLFLYPISLIYLSILLVIVRLVTVNLFLYIGSGGAVKVTELFRFKITLPDFKSNVFANWRFILIVGSSIIFWRSATIIISKYLTATDVANYEVSYKIFSMFTIMAVVASTTVYPKFVKLVAGGDAVALQKFYQLVFLGYTIFAVTSFAFIQSFSATIIPFVFGHKFELASRCMQEMFLTLIVFPTVLLQANLIVAKNMEKVDMILNFIVLLVNVSGSLTGLYFYKSLSVINYSIFSAFVLFHILQSVVLVKLKVSTFKSSFLFYLTVSIFVVSYEYIGDKFNPVIVFLSFLLFVAFPLLFVLWKKIKDYLDLSLKVITKDNIHPVINL</sequence>
<feature type="transmembrane region" description="Helical" evidence="6">
    <location>
        <begin position="393"/>
        <end position="412"/>
    </location>
</feature>
<evidence type="ECO:0000313" key="7">
    <source>
        <dbReference type="EMBL" id="MCQ6956330.1"/>
    </source>
</evidence>
<keyword evidence="4 6" id="KW-1133">Transmembrane helix</keyword>
<organism evidence="7 8">
    <name type="scientific">Mucilaginibacter aquariorum</name>
    <dbReference type="NCBI Taxonomy" id="2967225"/>
    <lineage>
        <taxon>Bacteria</taxon>
        <taxon>Pseudomonadati</taxon>
        <taxon>Bacteroidota</taxon>
        <taxon>Sphingobacteriia</taxon>
        <taxon>Sphingobacteriales</taxon>
        <taxon>Sphingobacteriaceae</taxon>
        <taxon>Mucilaginibacter</taxon>
    </lineage>
</organism>
<evidence type="ECO:0000256" key="3">
    <source>
        <dbReference type="ARBA" id="ARBA00022692"/>
    </source>
</evidence>
<name>A0ABT1SVV4_9SPHI</name>
<comment type="subcellular location">
    <subcellularLocation>
        <location evidence="1">Cell membrane</location>
        <topology evidence="1">Multi-pass membrane protein</topology>
    </subcellularLocation>
</comment>
<dbReference type="InterPro" id="IPR050833">
    <property type="entry name" value="Poly_Biosynth_Transport"/>
</dbReference>
<evidence type="ECO:0000313" key="8">
    <source>
        <dbReference type="Proteomes" id="UP001204376"/>
    </source>
</evidence>
<keyword evidence="2" id="KW-1003">Cell membrane</keyword>
<dbReference type="InterPro" id="IPR002797">
    <property type="entry name" value="Polysacc_synth"/>
</dbReference>
<feature type="transmembrane region" description="Helical" evidence="6">
    <location>
        <begin position="46"/>
        <end position="69"/>
    </location>
</feature>
<dbReference type="RefSeq" id="WP_256536548.1">
    <property type="nucleotide sequence ID" value="NZ_JANHOH010000001.1"/>
</dbReference>
<evidence type="ECO:0000256" key="6">
    <source>
        <dbReference type="SAM" id="Phobius"/>
    </source>
</evidence>
<dbReference type="PANTHER" id="PTHR30250">
    <property type="entry name" value="PST FAMILY PREDICTED COLANIC ACID TRANSPORTER"/>
    <property type="match status" value="1"/>
</dbReference>
<gene>
    <name evidence="7" type="ORF">NPE20_00080</name>
</gene>
<evidence type="ECO:0000256" key="5">
    <source>
        <dbReference type="ARBA" id="ARBA00023136"/>
    </source>
</evidence>
<feature type="transmembrane region" description="Helical" evidence="6">
    <location>
        <begin position="447"/>
        <end position="466"/>
    </location>
</feature>
<feature type="transmembrane region" description="Helical" evidence="6">
    <location>
        <begin position="220"/>
        <end position="238"/>
    </location>
</feature>
<dbReference type="Proteomes" id="UP001204376">
    <property type="component" value="Unassembled WGS sequence"/>
</dbReference>
<feature type="transmembrane region" description="Helical" evidence="6">
    <location>
        <begin position="14"/>
        <end position="34"/>
    </location>
</feature>
<dbReference type="EMBL" id="JANHOH010000001">
    <property type="protein sequence ID" value="MCQ6956330.1"/>
    <property type="molecule type" value="Genomic_DNA"/>
</dbReference>
<feature type="transmembrane region" description="Helical" evidence="6">
    <location>
        <begin position="89"/>
        <end position="109"/>
    </location>
</feature>
<feature type="transmembrane region" description="Helical" evidence="6">
    <location>
        <begin position="340"/>
        <end position="358"/>
    </location>
</feature>
<feature type="transmembrane region" description="Helical" evidence="6">
    <location>
        <begin position="174"/>
        <end position="199"/>
    </location>
</feature>
<feature type="transmembrane region" description="Helical" evidence="6">
    <location>
        <begin position="258"/>
        <end position="276"/>
    </location>
</feature>
<evidence type="ECO:0000256" key="4">
    <source>
        <dbReference type="ARBA" id="ARBA00022989"/>
    </source>
</evidence>
<reference evidence="7 8" key="1">
    <citation type="submission" date="2022-07" db="EMBL/GenBank/DDBJ databases">
        <title>Mucilaginibacter sp. JC4.</title>
        <authorList>
            <person name="Le V."/>
            <person name="Ko S.-R."/>
            <person name="Ahn C.-Y."/>
            <person name="Oh H.-M."/>
        </authorList>
    </citation>
    <scope>NUCLEOTIDE SEQUENCE [LARGE SCALE GENOMIC DNA]</scope>
    <source>
        <strain evidence="7 8">JC4</strain>
    </source>
</reference>
<feature type="transmembrane region" description="Helical" evidence="6">
    <location>
        <begin position="424"/>
        <end position="441"/>
    </location>
</feature>